<dbReference type="Proteomes" id="UP000769528">
    <property type="component" value="Unassembled WGS sequence"/>
</dbReference>
<feature type="region of interest" description="Disordered" evidence="5">
    <location>
        <begin position="70"/>
        <end position="89"/>
    </location>
</feature>
<dbReference type="InterPro" id="IPR001841">
    <property type="entry name" value="Znf_RING"/>
</dbReference>
<reference evidence="7" key="2">
    <citation type="submission" date="2021-01" db="EMBL/GenBank/DDBJ databases">
        <authorList>
            <person name="Schikora-Tamarit M.A."/>
        </authorList>
    </citation>
    <scope>NUCLEOTIDE SEQUENCE</scope>
    <source>
        <strain evidence="7">CBS6341</strain>
    </source>
</reference>
<dbReference type="GO" id="GO:0061630">
    <property type="term" value="F:ubiquitin protein ligase activity"/>
    <property type="evidence" value="ECO:0007669"/>
    <property type="project" value="TreeGrafter"/>
</dbReference>
<feature type="domain" description="RING-type" evidence="6">
    <location>
        <begin position="143"/>
        <end position="241"/>
    </location>
</feature>
<dbReference type="EMBL" id="JAEUBF010001371">
    <property type="protein sequence ID" value="KAH3667924.1"/>
    <property type="molecule type" value="Genomic_DNA"/>
</dbReference>
<feature type="region of interest" description="Disordered" evidence="5">
    <location>
        <begin position="1"/>
        <end position="34"/>
    </location>
</feature>
<dbReference type="SUPFAM" id="SSF57850">
    <property type="entry name" value="RING/U-box"/>
    <property type="match status" value="1"/>
</dbReference>
<name>A0A9P8T6Y6_9ASCO</name>
<dbReference type="GO" id="GO:0005737">
    <property type="term" value="C:cytoplasm"/>
    <property type="evidence" value="ECO:0007669"/>
    <property type="project" value="TreeGrafter"/>
</dbReference>
<evidence type="ECO:0000259" key="6">
    <source>
        <dbReference type="PROSITE" id="PS50089"/>
    </source>
</evidence>
<evidence type="ECO:0000256" key="5">
    <source>
        <dbReference type="SAM" id="MobiDB-lite"/>
    </source>
</evidence>
<reference evidence="7" key="1">
    <citation type="journal article" date="2021" name="Open Biol.">
        <title>Shared evolutionary footprints suggest mitochondrial oxidative damage underlies multiple complex I losses in fungi.</title>
        <authorList>
            <person name="Schikora-Tamarit M.A."/>
            <person name="Marcet-Houben M."/>
            <person name="Nosek J."/>
            <person name="Gabaldon T."/>
        </authorList>
    </citation>
    <scope>NUCLEOTIDE SEQUENCE</scope>
    <source>
        <strain evidence="7">CBS6341</strain>
    </source>
</reference>
<keyword evidence="8" id="KW-1185">Reference proteome</keyword>
<dbReference type="OrthoDB" id="8062037at2759"/>
<dbReference type="Gene3D" id="3.30.40.10">
    <property type="entry name" value="Zinc/RING finger domain, C3HC4 (zinc finger)"/>
    <property type="match status" value="1"/>
</dbReference>
<evidence type="ECO:0000256" key="1">
    <source>
        <dbReference type="ARBA" id="ARBA00022723"/>
    </source>
</evidence>
<keyword evidence="1" id="KW-0479">Metal-binding</keyword>
<dbReference type="AlphaFoldDB" id="A0A9P8T6Y6"/>
<evidence type="ECO:0000256" key="2">
    <source>
        <dbReference type="ARBA" id="ARBA00022771"/>
    </source>
</evidence>
<dbReference type="Pfam" id="PF13639">
    <property type="entry name" value="zf-RING_2"/>
    <property type="match status" value="1"/>
</dbReference>
<dbReference type="PANTHER" id="PTHR15710:SF243">
    <property type="entry name" value="E3 UBIQUITIN-PROTEIN LIGASE PRAJA-2 ISOFORM X1"/>
    <property type="match status" value="1"/>
</dbReference>
<dbReference type="PROSITE" id="PS50089">
    <property type="entry name" value="ZF_RING_2"/>
    <property type="match status" value="1"/>
</dbReference>
<dbReference type="GO" id="GO:0008270">
    <property type="term" value="F:zinc ion binding"/>
    <property type="evidence" value="ECO:0007669"/>
    <property type="project" value="UniProtKB-KW"/>
</dbReference>
<keyword evidence="2 4" id="KW-0863">Zinc-finger</keyword>
<comment type="caution">
    <text evidence="7">The sequence shown here is derived from an EMBL/GenBank/DDBJ whole genome shotgun (WGS) entry which is preliminary data.</text>
</comment>
<dbReference type="InterPro" id="IPR013083">
    <property type="entry name" value="Znf_RING/FYVE/PHD"/>
</dbReference>
<evidence type="ECO:0000256" key="3">
    <source>
        <dbReference type="ARBA" id="ARBA00022833"/>
    </source>
</evidence>
<feature type="compositionally biased region" description="Polar residues" evidence="5">
    <location>
        <begin position="70"/>
        <end position="79"/>
    </location>
</feature>
<dbReference type="PANTHER" id="PTHR15710">
    <property type="entry name" value="E3 UBIQUITIN-PROTEIN LIGASE PRAJA"/>
    <property type="match status" value="1"/>
</dbReference>
<dbReference type="SMART" id="SM00184">
    <property type="entry name" value="RING"/>
    <property type="match status" value="1"/>
</dbReference>
<accession>A0A9P8T6Y6</accession>
<sequence>MFRSTTNSSENSSDDESRTRRLPTPTPTPDTLPLNELNLRQINSNDPDVLFSGSLGNVLPEFSITINRTNIPTNSQTNRTGGGSETPAPIFDLNNVPRALRDIVETFMQNIPSNHPVKRATTNAIEQLKVVDINKLNEEEQKCPICYEEFDQASIEGEKSEIFNIDDRFKEFDDDPLPWFPIDSTGDRDNTVYKSNKETVQRENNPNHSSHIPVQMPCGHIFGKSCLVEWLKSNVSCPLCRREVEDSNVSSKSLIINRSFCPAHWSSLEDHTSLDPSIPVPISILTQRPGSSRANRGTNGFFDNVLNQTLNRYRAGNGNTTINRTTSNVNGQQ</sequence>
<keyword evidence="3" id="KW-0862">Zinc</keyword>
<protein>
    <recommendedName>
        <fullName evidence="6">RING-type domain-containing protein</fullName>
    </recommendedName>
</protein>
<evidence type="ECO:0000313" key="8">
    <source>
        <dbReference type="Proteomes" id="UP000769528"/>
    </source>
</evidence>
<evidence type="ECO:0000256" key="4">
    <source>
        <dbReference type="PROSITE-ProRule" id="PRU00175"/>
    </source>
</evidence>
<proteinExistence type="predicted"/>
<organism evidence="7 8">
    <name type="scientific">Wickerhamomyces mucosus</name>
    <dbReference type="NCBI Taxonomy" id="1378264"/>
    <lineage>
        <taxon>Eukaryota</taxon>
        <taxon>Fungi</taxon>
        <taxon>Dikarya</taxon>
        <taxon>Ascomycota</taxon>
        <taxon>Saccharomycotina</taxon>
        <taxon>Saccharomycetes</taxon>
        <taxon>Phaffomycetales</taxon>
        <taxon>Wickerhamomycetaceae</taxon>
        <taxon>Wickerhamomyces</taxon>
    </lineage>
</organism>
<dbReference type="GO" id="GO:0016567">
    <property type="term" value="P:protein ubiquitination"/>
    <property type="evidence" value="ECO:0007669"/>
    <property type="project" value="TreeGrafter"/>
</dbReference>
<gene>
    <name evidence="7" type="ORF">WICMUC_005137</name>
</gene>
<evidence type="ECO:0000313" key="7">
    <source>
        <dbReference type="EMBL" id="KAH3667924.1"/>
    </source>
</evidence>
<feature type="compositionally biased region" description="Low complexity" evidence="5">
    <location>
        <begin position="1"/>
        <end position="11"/>
    </location>
</feature>